<gene>
    <name evidence="2" type="ORF">BECKFW1821A_GA0114235_10322</name>
</gene>
<dbReference type="EMBL" id="CAADEW010000032">
    <property type="protein sequence ID" value="VFJ51583.1"/>
    <property type="molecule type" value="Genomic_DNA"/>
</dbReference>
<dbReference type="Gene3D" id="3.40.50.1820">
    <property type="entry name" value="alpha/beta hydrolase"/>
    <property type="match status" value="1"/>
</dbReference>
<reference evidence="2" key="1">
    <citation type="submission" date="2019-02" db="EMBL/GenBank/DDBJ databases">
        <authorList>
            <person name="Gruber-Vodicka R. H."/>
            <person name="Seah K. B. B."/>
        </authorList>
    </citation>
    <scope>NUCLEOTIDE SEQUENCE</scope>
    <source>
        <strain evidence="2">BECK_BZ15</strain>
    </source>
</reference>
<dbReference type="AlphaFoldDB" id="A0A450SFG6"/>
<organism evidence="2">
    <name type="scientific">Candidatus Kentrum sp. FW</name>
    <dbReference type="NCBI Taxonomy" id="2126338"/>
    <lineage>
        <taxon>Bacteria</taxon>
        <taxon>Pseudomonadati</taxon>
        <taxon>Pseudomonadota</taxon>
        <taxon>Gammaproteobacteria</taxon>
        <taxon>Candidatus Kentrum</taxon>
    </lineage>
</organism>
<accession>A0A450SFG6</accession>
<feature type="domain" description="AB hydrolase-1" evidence="1">
    <location>
        <begin position="154"/>
        <end position="207"/>
    </location>
</feature>
<dbReference type="InterPro" id="IPR000073">
    <property type="entry name" value="AB_hydrolase_1"/>
</dbReference>
<proteinExistence type="predicted"/>
<dbReference type="Pfam" id="PF00561">
    <property type="entry name" value="Abhydrolase_1"/>
    <property type="match status" value="1"/>
</dbReference>
<sequence length="285" mass="31940">MMHTIISKNRPHFGLPMLAVFLLVFTACTMLPRPTAEDARELAGAAGWRQQPLITRHFELLSYVPSTPRAKRQVLTIYIEGDGKAWLSSSRISPDPTPHHPLALKLALRHPSDQAVAYLARPCQYGGRAARPPCQLEYWSRKRFAPEVIEANHDAVDELKRRIGAQQIVLIGYSGGGTVAALLAAQRQDVAELITVAGNLDHRVSSKHHFVSPLDGSLNPADTWRALRDIPQRHLVGEDDHVIPPLVARAYQRRFPKGQRPSVRIIAEFNHHCCWHEHWPALLAP</sequence>
<evidence type="ECO:0000313" key="2">
    <source>
        <dbReference type="EMBL" id="VFJ51583.1"/>
    </source>
</evidence>
<dbReference type="SUPFAM" id="SSF53474">
    <property type="entry name" value="alpha/beta-Hydrolases"/>
    <property type="match status" value="1"/>
</dbReference>
<dbReference type="InterPro" id="IPR029058">
    <property type="entry name" value="AB_hydrolase_fold"/>
</dbReference>
<protein>
    <recommendedName>
        <fullName evidence="1">AB hydrolase-1 domain-containing protein</fullName>
    </recommendedName>
</protein>
<evidence type="ECO:0000259" key="1">
    <source>
        <dbReference type="Pfam" id="PF00561"/>
    </source>
</evidence>
<name>A0A450SFG6_9GAMM</name>